<protein>
    <submittedName>
        <fullName evidence="16">Large tegument protein</fullName>
    </submittedName>
</protein>
<reference evidence="16 17" key="1">
    <citation type="submission" date="2013-11" db="EMBL/GenBank/DDBJ databases">
        <title>Genome sequence of elephant endotheliotropic herpesvirus 5.</title>
        <authorList>
            <person name="Wilkie G.S."/>
            <person name="Davison A.J."/>
            <person name="Denk D."/>
            <person name="Kerr K."/>
            <person name="Redrobe S."/>
            <person name="Steinbach F."/>
            <person name="Dastjerdi A."/>
        </authorList>
    </citation>
    <scope>NUCLEOTIDE SEQUENCE [LARGE SCALE GENOMIC DNA]</scope>
    <source>
        <strain evidence="16 17">Vijay</strain>
    </source>
</reference>
<gene>
    <name evidence="16" type="primary">U31</name>
</gene>
<keyword evidence="9" id="KW-0788">Thiol protease</keyword>
<feature type="region of interest" description="Disordered" evidence="14">
    <location>
        <begin position="2154"/>
        <end position="2196"/>
    </location>
</feature>
<dbReference type="InterPro" id="IPR006928">
    <property type="entry name" value="Herpes_teg_USP"/>
</dbReference>
<evidence type="ECO:0000256" key="8">
    <source>
        <dbReference type="ARBA" id="ARBA00022801"/>
    </source>
</evidence>
<evidence type="ECO:0000256" key="3">
    <source>
        <dbReference type="ARBA" id="ARBA00022581"/>
    </source>
</evidence>
<dbReference type="PROSITE" id="PS51521">
    <property type="entry name" value="HTUSP"/>
    <property type="match status" value="1"/>
</dbReference>
<evidence type="ECO:0000256" key="13">
    <source>
        <dbReference type="SAM" id="Coils"/>
    </source>
</evidence>
<dbReference type="Pfam" id="PF04843">
    <property type="entry name" value="Herpes_teg_N"/>
    <property type="match status" value="1"/>
</dbReference>
<keyword evidence="17" id="KW-1185">Reference proteome</keyword>
<keyword evidence="6" id="KW-0677">Repeat</keyword>
<dbReference type="GO" id="GO:0008234">
    <property type="term" value="F:cysteine-type peptidase activity"/>
    <property type="evidence" value="ECO:0007669"/>
    <property type="project" value="UniProtKB-KW"/>
</dbReference>
<keyword evidence="13" id="KW-0175">Coiled coil</keyword>
<dbReference type="GO" id="GO:0039648">
    <property type="term" value="P:symbiont-mediated perturbation of host ubiquitin-like protein modification"/>
    <property type="evidence" value="ECO:0007669"/>
    <property type="project" value="UniProtKB-KW"/>
</dbReference>
<keyword evidence="2" id="KW-0920">Virion tegument</keyword>
<sequence>MIILITGTRNQAHGEFGQRRGSQCMCNCFVFLHACFLKQPEFLNGAHIDDILLHGAILDNQAPVPARPHAYRLPSDIPTHIVSAFGETMHALGTAYGGLAESVNMDGQYYLGLFDFLWRLKQKRRNGQLTLAFVTVNCTTRGLCFKDNLIYLFDPHETTYSEYASILVTDDINEVFQTLYRDRLYFDAAEVFFIPNAQNLTDAEVAMIFSNIPDTSIEIPRPVVVRPIAQRPEGAQGPSSMNAGSLRPSQPSSFTGITHSLSGPFSSVSRSLPNANQTSVGGGVASGNYNATSSSLPNNVNQDTNAPSIDIQTLNLLQAEIDRGTCPSTTISSVSVRQPPSVLCYPHPGCGISPGQHSQNVQARVQTPSRPSSIPIQYPVQDQSGFQASQERRTPSHENVVAGSQPSSLQDFFQAPLSINNNRPTSGNSDADFGPQSLSMIDPVVFDDDSLEPGSAMMVNDEVLATLLPSIDRLEELRVNVMSFLPPPPMPMVVTSDGMQCEVSMLNFRLHHLFCQVIDLGVNNGTGLRTEVEATLRHLQATFEDIQLPDVAKLMEVCIHTKLNARPLYHRVSEYQSTDVTAPYLHILRSKLNAVFQKHRFDTASAIAWVEKHYMHLLQPTVHRDPTPPSNNNLVAFVRQDFKSLSETCQELFERQISQSDQTELLYSRLKRRVTDYNNVRSAVEASNTIETLNSHLQQNAREFIHRFYDETVTSTAEEFAHLLNTSRDNVMAGQMPVQTLKRLLKKSENMKELLKHLKQLNPIKREEYIQRLNDIVQSILFLLNKPHDASRIHDSLRSLKSAYENKQTSVVVHDPRRGDVCVLNAPDMTVSRTRSRTPQGRRTPGNAVSLRPGGEVEPMIQESSNYYVDLFDIEDMDGEDMDVIVTDQTRNALRVQVSNMTLDNLSNISFLENPEFVSMLEDPDFAQMFHAKILFLIDALLFRMASMTRIRETTFFQVRTVVGAVLNNAVKEQFRSVLLFLESLSLHIPVQRMTDTKKILWKLKRYKATWEFLKNRPSAISFYEALSELSDEFTQKGKEDSWTRKARNYTITSHAEAMQFLFSAPSDELRREYEPQIMQKLRIFNENETKARDKQSEKDRKKLSDRRMLIEQNVLHGLETGTHVSGVAQQLCELRGIYSSAPELQLYTDFNQKFTAIILKKKDDVENVLGQAITSNLKKIFHAPRNLVQFRDLVIALDEIKNNGLLTAGNGQLVDDVTADIKLLEDLVRDWVNSEPVFVRSRYRDDYIETKRLEDLVDGLVGPMTTIRNMEERLNDELEGEAAIDGRRFVINTKDLKLLCNTDEIVLGRLYKPFREFLEEKETRKQAELNDKVALTNFNMKSKIETHNMLIQETRKSVPYIIKKHYIKIANVKKMDIEKLSQDPVDFVYNILLPSLSTTPYIETGMIIKWVLELHDLISRFLSDDDNDLMESLKDWMEMEMRSADAKAELEASLAITLDPDRYETILSELDKNRVRGGDKKYRQYEDELKDLKHNKDLFDRSLTNDMKLERLLSNIKDYRFGLDCNAMLIEIQKLEDEFKDTSQTDNKIRLDRLRTYVRCMLQFQRRIVSQQPSVITMDGFVVPVFHQDDMEVQDNLSRLFRRMAYRPTENWYLIENVFGDRDYVDKDLCSSQHKICYRNCILKYYDFYKDDINRDPHADPMMSRTYLAHEVALELGNTIHTFWENILAFPLSRYLQRPLLRRHPHVASLYSMKLCVYAIDFYYSNMSQAPFPLETSVRGTYIRLPQKVFMALMMSFYPNIMLGIVSLPVDVGINSLLNKFSLDNFYQRCNVTTLPAPRQLFTGNNIEAYCIHENQWDTVSPPEMFWNTDLMKEMGGMVSKLTMYILGLLALPTEYLHHVWTQFRPPDLPNISLEEYVSIIFNGIFGQNTESPCQPPSDPVVRNRLGYVQEGVKISRGVDAEDLIKNFQQKCDLFDCVLGSLLFNIPIIAAQRVCRVHEHTILIVNIANFTRSNQDYNNVIEHRNLDFSDLTSKTWSVGNFIEQSWFEAQCQRLRELMTRARSNNPTLVIVDDSKTVFDGYIPRSDRKAQAKLFTSDHIYTDQMHSVTSQGVVEFAFCPTDATFLSEPYDLTSPSAGFDGSGGHIPESVYTNEGGHSADVGQFDLYDVAGMDNTQDAASRRLDNKKRASSYINEYVTRAHATSDRRTRGGDQGTNGGSSQDDDNYGPGGGGSYQPIQVNSLGMPVTLQGSNAPVSMSNALGLNDHAVARARESSGSTIQRQLTRATAALQSLQQDVTHFKDRMLEMLHRVKNVYL</sequence>
<keyword evidence="7" id="KW-0833">Ubl conjugation pathway</keyword>
<evidence type="ECO:0000256" key="5">
    <source>
        <dbReference type="ARBA" id="ARBA00022670"/>
    </source>
</evidence>
<evidence type="ECO:0000259" key="15">
    <source>
        <dbReference type="PROSITE" id="PS51521"/>
    </source>
</evidence>
<keyword evidence="1" id="KW-1048">Host nucleus</keyword>
<proteinExistence type="predicted"/>
<keyword evidence="10" id="KW-0946">Virion</keyword>
<feature type="domain" description="Peptidase C76" evidence="15">
    <location>
        <begin position="4"/>
        <end position="215"/>
    </location>
</feature>
<feature type="region of interest" description="Disordered" evidence="14">
    <location>
        <begin position="383"/>
        <end position="405"/>
    </location>
</feature>
<evidence type="ECO:0000256" key="7">
    <source>
        <dbReference type="ARBA" id="ARBA00022786"/>
    </source>
</evidence>
<feature type="coiled-coil region" evidence="13">
    <location>
        <begin position="1476"/>
        <end position="1546"/>
    </location>
</feature>
<dbReference type="GO" id="GO:0006508">
    <property type="term" value="P:proteolysis"/>
    <property type="evidence" value="ECO:0007669"/>
    <property type="project" value="UniProtKB-KW"/>
</dbReference>
<name>A0A075CYC2_9BETA</name>
<evidence type="ECO:0000313" key="16">
    <source>
        <dbReference type="EMBL" id="AHC02780.1"/>
    </source>
</evidence>
<evidence type="ECO:0000256" key="12">
    <source>
        <dbReference type="ARBA" id="ARBA00023200"/>
    </source>
</evidence>
<evidence type="ECO:0000256" key="4">
    <source>
        <dbReference type="ARBA" id="ARBA00022662"/>
    </source>
</evidence>
<dbReference type="EMBL" id="KF921519">
    <property type="protein sequence ID" value="AHC02780.1"/>
    <property type="molecule type" value="Genomic_DNA"/>
</dbReference>
<evidence type="ECO:0000256" key="1">
    <source>
        <dbReference type="ARBA" id="ARBA00022562"/>
    </source>
</evidence>
<feature type="region of interest" description="Disordered" evidence="14">
    <location>
        <begin position="232"/>
        <end position="252"/>
    </location>
</feature>
<evidence type="ECO:0000256" key="11">
    <source>
        <dbReference type="ARBA" id="ARBA00022876"/>
    </source>
</evidence>
<feature type="region of interest" description="Disordered" evidence="14">
    <location>
        <begin position="832"/>
        <end position="854"/>
    </location>
</feature>
<evidence type="ECO:0000256" key="2">
    <source>
        <dbReference type="ARBA" id="ARBA00022580"/>
    </source>
</evidence>
<keyword evidence="3" id="KW-0945">Host-virus interaction</keyword>
<dbReference type="KEGG" id="vg:20098476"/>
<organism evidence="16 17">
    <name type="scientific">Elephant endotheliotropic herpesvirus 5</name>
    <dbReference type="NCBI Taxonomy" id="768738"/>
    <lineage>
        <taxon>Viruses</taxon>
        <taxon>Duplodnaviria</taxon>
        <taxon>Heunggongvirae</taxon>
        <taxon>Peploviricota</taxon>
        <taxon>Herviviricetes</taxon>
        <taxon>Herpesvirales</taxon>
        <taxon>Orthoherpesviridae</taxon>
        <taxon>Betaherpesvirinae</taxon>
        <taxon>Proboscivirus</taxon>
    </lineage>
</organism>
<evidence type="ECO:0000313" key="17">
    <source>
        <dbReference type="Proteomes" id="UP000152474"/>
    </source>
</evidence>
<evidence type="ECO:0000256" key="9">
    <source>
        <dbReference type="ARBA" id="ARBA00022807"/>
    </source>
</evidence>
<dbReference type="Proteomes" id="UP000152474">
    <property type="component" value="Segment"/>
</dbReference>
<keyword evidence="4" id="KW-1130">Modulation of host ubiquitin pathway by virus</keyword>
<keyword evidence="5" id="KW-0645">Protease</keyword>
<dbReference type="InterPro" id="IPR038765">
    <property type="entry name" value="Papain-like_cys_pep_sf"/>
</dbReference>
<dbReference type="Gene3D" id="3.90.70.120">
    <property type="match status" value="1"/>
</dbReference>
<keyword evidence="11" id="KW-1127">Modulation of host ubiquitin pathway by viral deubiquitinase</keyword>
<feature type="compositionally biased region" description="Polar residues" evidence="14">
    <location>
        <begin position="832"/>
        <end position="841"/>
    </location>
</feature>
<feature type="compositionally biased region" description="Polar residues" evidence="14">
    <location>
        <begin position="237"/>
        <end position="252"/>
    </location>
</feature>
<dbReference type="GO" id="GO:0044423">
    <property type="term" value="C:virion component"/>
    <property type="evidence" value="ECO:0007669"/>
    <property type="project" value="UniProtKB-KW"/>
</dbReference>
<accession>A0A075CYC2</accession>
<dbReference type="GeneID" id="20098476"/>
<evidence type="ECO:0000256" key="14">
    <source>
        <dbReference type="SAM" id="MobiDB-lite"/>
    </source>
</evidence>
<keyword evidence="8" id="KW-0378">Hydrolase</keyword>
<evidence type="ECO:0000256" key="6">
    <source>
        <dbReference type="ARBA" id="ARBA00022737"/>
    </source>
</evidence>
<dbReference type="RefSeq" id="YP_009052011.1">
    <property type="nucleotide sequence ID" value="NC_024696.1"/>
</dbReference>
<keyword evidence="12" id="KW-1035">Host cytoplasm</keyword>
<dbReference type="SUPFAM" id="SSF54001">
    <property type="entry name" value="Cysteine proteinases"/>
    <property type="match status" value="1"/>
</dbReference>
<evidence type="ECO:0000256" key="10">
    <source>
        <dbReference type="ARBA" id="ARBA00022844"/>
    </source>
</evidence>